<keyword evidence="8" id="KW-1185">Reference proteome</keyword>
<protein>
    <recommendedName>
        <fullName evidence="6">Peptidase metallopeptidase domain-containing protein</fullName>
    </recommendedName>
</protein>
<sequence length="518" mass="53719">MCILCNIIGFGAYAADATTGSETDFAIPSPAIWAGTGATGTPYIDGLLSGHRWSGPITYSFPTVASTYQTGITEATNGFAAVSFAQIQAARYILEGQSSVAGGPKMTMTAFEQFTNASVTDAGFGASDIRIAASASANPTAYAYYPSNDPRGGDVWFGTSYNYTNPRVGSYEYATMIHELGHSLGLKHGHELGGVSNVAVPYDRDSMEFTVMTYRSFIGQAPKGYTNETFGFAQTFMMLDIAALQQMYGANFTTQSGNTVYKWSPTTGEAFINSVGQGTPGGNRIFQTIWDGGGVDTYDLSNYTTDLKIDLTPGGWSTFSTAQLANLGYGNIARGSVFNALQFNGDARSLIENAIGGSGNDVIYGNAANNVLVGGAGNDKLYGGAGADTLYGGSGNNILNGGEGCDLFVLAGASNAFSQIEDFRSGEDLIALDRAGFGLSLTGSLQTANVGLQFGAFASGAGPTLLFNNATRQLLWDSDGAGAAQARLIASLPNLVPGAMSVSTSAHVTALSAPVVAV</sequence>
<dbReference type="SMART" id="SM00235">
    <property type="entry name" value="ZnMc"/>
    <property type="match status" value="1"/>
</dbReference>
<dbReference type="SUPFAM" id="SSF51120">
    <property type="entry name" value="beta-Roll"/>
    <property type="match status" value="1"/>
</dbReference>
<dbReference type="InterPro" id="IPR050557">
    <property type="entry name" value="RTX_toxin/Mannuronan_C5-epim"/>
</dbReference>
<comment type="similarity">
    <text evidence="3">Belongs to the peptidase M10B family.</text>
</comment>
<evidence type="ECO:0000256" key="5">
    <source>
        <dbReference type="ARBA" id="ARBA00022737"/>
    </source>
</evidence>
<dbReference type="PRINTS" id="PR00313">
    <property type="entry name" value="CABNDNGRPT"/>
</dbReference>
<dbReference type="GO" id="GO:0006508">
    <property type="term" value="P:proteolysis"/>
    <property type="evidence" value="ECO:0007669"/>
    <property type="project" value="InterPro"/>
</dbReference>
<dbReference type="InterPro" id="IPR011049">
    <property type="entry name" value="Serralysin-like_metalloprot_C"/>
</dbReference>
<keyword evidence="5" id="KW-0677">Repeat</keyword>
<evidence type="ECO:0000256" key="1">
    <source>
        <dbReference type="ARBA" id="ARBA00001913"/>
    </source>
</evidence>
<dbReference type="RefSeq" id="WP_188311863.1">
    <property type="nucleotide sequence ID" value="NZ_VUOA01000009.1"/>
</dbReference>
<dbReference type="AlphaFoldDB" id="A0A5B2VS62"/>
<evidence type="ECO:0000259" key="6">
    <source>
        <dbReference type="SMART" id="SM00235"/>
    </source>
</evidence>
<keyword evidence="4" id="KW-0964">Secreted</keyword>
<dbReference type="GO" id="GO:0005615">
    <property type="term" value="C:extracellular space"/>
    <property type="evidence" value="ECO:0007669"/>
    <property type="project" value="InterPro"/>
</dbReference>
<dbReference type="SUPFAM" id="SSF55486">
    <property type="entry name" value="Metalloproteases ('zincins'), catalytic domain"/>
    <property type="match status" value="1"/>
</dbReference>
<dbReference type="Pfam" id="PF08548">
    <property type="entry name" value="Peptidase_M10_C"/>
    <property type="match status" value="1"/>
</dbReference>
<proteinExistence type="inferred from homology"/>
<dbReference type="GO" id="GO:0008270">
    <property type="term" value="F:zinc ion binding"/>
    <property type="evidence" value="ECO:0007669"/>
    <property type="project" value="InterPro"/>
</dbReference>
<dbReference type="EMBL" id="VUOA01000009">
    <property type="protein sequence ID" value="KAA2241186.1"/>
    <property type="molecule type" value="Genomic_DNA"/>
</dbReference>
<evidence type="ECO:0000256" key="3">
    <source>
        <dbReference type="ARBA" id="ARBA00009490"/>
    </source>
</evidence>
<reference evidence="7 8" key="1">
    <citation type="submission" date="2019-09" db="EMBL/GenBank/DDBJ databases">
        <title>Salinarimonas rosea gen. nov., sp. nov., a new member of the a-2 subgroup of the Proteobacteria.</title>
        <authorList>
            <person name="Liu J."/>
        </authorList>
    </citation>
    <scope>NUCLEOTIDE SEQUENCE [LARGE SCALE GENOMIC DNA]</scope>
    <source>
        <strain evidence="7 8">BN140002</strain>
    </source>
</reference>
<dbReference type="CDD" id="cd04277">
    <property type="entry name" value="ZnMc_serralysin_like"/>
    <property type="match status" value="1"/>
</dbReference>
<evidence type="ECO:0000313" key="7">
    <source>
        <dbReference type="EMBL" id="KAA2241186.1"/>
    </source>
</evidence>
<dbReference type="PANTHER" id="PTHR38340:SF1">
    <property type="entry name" value="S-LAYER PROTEIN"/>
    <property type="match status" value="1"/>
</dbReference>
<comment type="subcellular location">
    <subcellularLocation>
        <location evidence="2">Secreted</location>
    </subcellularLocation>
</comment>
<dbReference type="GO" id="GO:0005509">
    <property type="term" value="F:calcium ion binding"/>
    <property type="evidence" value="ECO:0007669"/>
    <property type="project" value="InterPro"/>
</dbReference>
<evidence type="ECO:0000313" key="8">
    <source>
        <dbReference type="Proteomes" id="UP000323142"/>
    </source>
</evidence>
<evidence type="ECO:0000256" key="2">
    <source>
        <dbReference type="ARBA" id="ARBA00004613"/>
    </source>
</evidence>
<reference evidence="7 8" key="2">
    <citation type="submission" date="2019-09" db="EMBL/GenBank/DDBJ databases">
        <authorList>
            <person name="Jin C."/>
        </authorList>
    </citation>
    <scope>NUCLEOTIDE SEQUENCE [LARGE SCALE GENOMIC DNA]</scope>
    <source>
        <strain evidence="7 8">BN140002</strain>
    </source>
</reference>
<dbReference type="Proteomes" id="UP000323142">
    <property type="component" value="Unassembled WGS sequence"/>
</dbReference>
<name>A0A5B2VS62_9HYPH</name>
<dbReference type="Pfam" id="PF00353">
    <property type="entry name" value="HemolysinCabind"/>
    <property type="match status" value="1"/>
</dbReference>
<comment type="caution">
    <text evidence="7">The sequence shown here is derived from an EMBL/GenBank/DDBJ whole genome shotgun (WGS) entry which is preliminary data.</text>
</comment>
<dbReference type="InterPro" id="IPR034033">
    <property type="entry name" value="Serralysin-like"/>
</dbReference>
<accession>A0A5B2VS62</accession>
<dbReference type="Gene3D" id="2.150.10.10">
    <property type="entry name" value="Serralysin-like metalloprotease, C-terminal"/>
    <property type="match status" value="1"/>
</dbReference>
<feature type="domain" description="Peptidase metallopeptidase" evidence="6">
    <location>
        <begin position="49"/>
        <end position="232"/>
    </location>
</feature>
<gene>
    <name evidence="7" type="ORF">F0L46_05145</name>
</gene>
<dbReference type="InterPro" id="IPR006026">
    <property type="entry name" value="Peptidase_Metallo"/>
</dbReference>
<dbReference type="GO" id="GO:0008237">
    <property type="term" value="F:metallopeptidase activity"/>
    <property type="evidence" value="ECO:0007669"/>
    <property type="project" value="InterPro"/>
</dbReference>
<dbReference type="InterPro" id="IPR024079">
    <property type="entry name" value="MetalloPept_cat_dom_sf"/>
</dbReference>
<dbReference type="Gene3D" id="3.40.390.10">
    <property type="entry name" value="Collagenase (Catalytic Domain)"/>
    <property type="match status" value="1"/>
</dbReference>
<organism evidence="7 8">
    <name type="scientific">Salinarimonas soli</name>
    <dbReference type="NCBI Taxonomy" id="1638099"/>
    <lineage>
        <taxon>Bacteria</taxon>
        <taxon>Pseudomonadati</taxon>
        <taxon>Pseudomonadota</taxon>
        <taxon>Alphaproteobacteria</taxon>
        <taxon>Hyphomicrobiales</taxon>
        <taxon>Salinarimonadaceae</taxon>
        <taxon>Salinarimonas</taxon>
    </lineage>
</organism>
<dbReference type="InterPro" id="IPR001343">
    <property type="entry name" value="Hemolysn_Ca-bd"/>
</dbReference>
<dbReference type="PANTHER" id="PTHR38340">
    <property type="entry name" value="S-LAYER PROTEIN"/>
    <property type="match status" value="1"/>
</dbReference>
<evidence type="ECO:0000256" key="4">
    <source>
        <dbReference type="ARBA" id="ARBA00022525"/>
    </source>
</evidence>
<dbReference type="InterPro" id="IPR013858">
    <property type="entry name" value="Peptidase_M10B_C"/>
</dbReference>
<feature type="non-terminal residue" evidence="7">
    <location>
        <position position="518"/>
    </location>
</feature>
<comment type="cofactor">
    <cofactor evidence="1">
        <name>Ca(2+)</name>
        <dbReference type="ChEBI" id="CHEBI:29108"/>
    </cofactor>
</comment>